<evidence type="ECO:0000256" key="1">
    <source>
        <dbReference type="ARBA" id="ARBA00022723"/>
    </source>
</evidence>
<dbReference type="InterPro" id="IPR017150">
    <property type="entry name" value="Pept_M20_glutamate_carboxypep"/>
</dbReference>
<dbReference type="Gene3D" id="3.30.70.360">
    <property type="match status" value="1"/>
</dbReference>
<feature type="domain" description="Peptidase M20 dimerisation" evidence="3">
    <location>
        <begin position="179"/>
        <end position="275"/>
    </location>
</feature>
<dbReference type="GO" id="GO:0004180">
    <property type="term" value="F:carboxypeptidase activity"/>
    <property type="evidence" value="ECO:0007669"/>
    <property type="project" value="UniProtKB-KW"/>
</dbReference>
<keyword evidence="4" id="KW-0645">Protease</keyword>
<accession>A0ABT9ZU41</accession>
<dbReference type="SUPFAM" id="SSF55031">
    <property type="entry name" value="Bacterial exopeptidase dimerisation domain"/>
    <property type="match status" value="1"/>
</dbReference>
<dbReference type="Pfam" id="PF07687">
    <property type="entry name" value="M20_dimer"/>
    <property type="match status" value="1"/>
</dbReference>
<dbReference type="EMBL" id="JAUSUG010000007">
    <property type="protein sequence ID" value="MDQ0254760.1"/>
    <property type="molecule type" value="Genomic_DNA"/>
</dbReference>
<dbReference type="Proteomes" id="UP001230005">
    <property type="component" value="Unassembled WGS sequence"/>
</dbReference>
<dbReference type="PANTHER" id="PTHR43808:SF9">
    <property type="entry name" value="BLL0789 PROTEIN"/>
    <property type="match status" value="1"/>
</dbReference>
<keyword evidence="1" id="KW-0479">Metal-binding</keyword>
<dbReference type="SUPFAM" id="SSF53187">
    <property type="entry name" value="Zn-dependent exopeptidases"/>
    <property type="match status" value="1"/>
</dbReference>
<dbReference type="InterPro" id="IPR002933">
    <property type="entry name" value="Peptidase_M20"/>
</dbReference>
<dbReference type="PIRSF" id="PIRSF037238">
    <property type="entry name" value="Carboxypeptidase_G2"/>
    <property type="match status" value="1"/>
</dbReference>
<dbReference type="RefSeq" id="WP_307325143.1">
    <property type="nucleotide sequence ID" value="NZ_JAUSUG010000007.1"/>
</dbReference>
<dbReference type="InterPro" id="IPR050072">
    <property type="entry name" value="Peptidase_M20A"/>
</dbReference>
<dbReference type="Gene3D" id="3.40.630.10">
    <property type="entry name" value="Zn peptidases"/>
    <property type="match status" value="1"/>
</dbReference>
<organism evidence="4 5">
    <name type="scientific">Evansella vedderi</name>
    <dbReference type="NCBI Taxonomy" id="38282"/>
    <lineage>
        <taxon>Bacteria</taxon>
        <taxon>Bacillati</taxon>
        <taxon>Bacillota</taxon>
        <taxon>Bacilli</taxon>
        <taxon>Bacillales</taxon>
        <taxon>Bacillaceae</taxon>
        <taxon>Evansella</taxon>
    </lineage>
</organism>
<comment type="caution">
    <text evidence="4">The sequence shown here is derived from an EMBL/GenBank/DDBJ whole genome shotgun (WGS) entry which is preliminary data.</text>
</comment>
<keyword evidence="2 4" id="KW-0378">Hydrolase</keyword>
<gene>
    <name evidence="4" type="ORF">J2S74_002139</name>
</gene>
<evidence type="ECO:0000256" key="2">
    <source>
        <dbReference type="ARBA" id="ARBA00022801"/>
    </source>
</evidence>
<protein>
    <submittedName>
        <fullName evidence="4">Glutamate carboxypeptidase</fullName>
        <ecNumber evidence="4">3.4.17.11</ecNumber>
    </submittedName>
</protein>
<sequence>MQSYIKQSEKDMLFMLEKLVNIDSGSYNREGVNEVGALIRNYFESIGFQGKALPGGEYGDHLLIEHPESINPSIILVAHMDTVFPKGTAHKRPFKVEGDRAYGPGVIDMKGSHVTLLYALKALTNDGHGDCLKNLQILFNSDEEVGSRSSRSVIEQLSKGKKYAIIMEPSRESETIVSARRGGGRYTVHVKGRASHAGVAPEKGRNALEVLARKIIKLHQLSDYENGISVSVGLAEGGTAVNTVPPVATAEVDVRISTYEQADEIEQKLKAVCAESEMDGTEVTLNGHISRPPMMKNEGTEELLSVVKGIGKELGITIEDKTTGGGSDAAFTAAMGVPTVDGIGPIGGNAHSEDEFLYVPSLQERTYLLAKTIKRLSD</sequence>
<keyword evidence="5" id="KW-1185">Reference proteome</keyword>
<dbReference type="EC" id="3.4.17.11" evidence="4"/>
<dbReference type="Pfam" id="PF01546">
    <property type="entry name" value="Peptidase_M20"/>
    <property type="match status" value="1"/>
</dbReference>
<dbReference type="InterPro" id="IPR011650">
    <property type="entry name" value="Peptidase_M20_dimer"/>
</dbReference>
<proteinExistence type="predicted"/>
<evidence type="ECO:0000313" key="5">
    <source>
        <dbReference type="Proteomes" id="UP001230005"/>
    </source>
</evidence>
<dbReference type="InterPro" id="IPR036264">
    <property type="entry name" value="Bact_exopeptidase_dim_dom"/>
</dbReference>
<evidence type="ECO:0000313" key="4">
    <source>
        <dbReference type="EMBL" id="MDQ0254760.1"/>
    </source>
</evidence>
<evidence type="ECO:0000259" key="3">
    <source>
        <dbReference type="Pfam" id="PF07687"/>
    </source>
</evidence>
<dbReference type="PANTHER" id="PTHR43808">
    <property type="entry name" value="ACETYLORNITHINE DEACETYLASE"/>
    <property type="match status" value="1"/>
</dbReference>
<keyword evidence="4" id="KW-0121">Carboxypeptidase</keyword>
<name>A0ABT9ZU41_9BACI</name>
<dbReference type="CDD" id="cd03885">
    <property type="entry name" value="M20_CPDG2"/>
    <property type="match status" value="1"/>
</dbReference>
<reference evidence="4 5" key="1">
    <citation type="submission" date="2023-07" db="EMBL/GenBank/DDBJ databases">
        <title>Genomic Encyclopedia of Type Strains, Phase IV (KMG-IV): sequencing the most valuable type-strain genomes for metagenomic binning, comparative biology and taxonomic classification.</title>
        <authorList>
            <person name="Goeker M."/>
        </authorList>
    </citation>
    <scope>NUCLEOTIDE SEQUENCE [LARGE SCALE GENOMIC DNA]</scope>
    <source>
        <strain evidence="4 5">DSM 9768</strain>
    </source>
</reference>